<dbReference type="PROSITE" id="PS50112">
    <property type="entry name" value="PAS"/>
    <property type="match status" value="2"/>
</dbReference>
<dbReference type="SUPFAM" id="SSF47384">
    <property type="entry name" value="Homodimeric domain of signal transducing histidine kinase"/>
    <property type="match status" value="1"/>
</dbReference>
<keyword evidence="3" id="KW-0597">Phosphoprotein</keyword>
<dbReference type="Gene3D" id="3.30.565.10">
    <property type="entry name" value="Histidine kinase-like ATPase, C-terminal domain"/>
    <property type="match status" value="1"/>
</dbReference>
<evidence type="ECO:0000256" key="8">
    <source>
        <dbReference type="ARBA" id="ARBA00023012"/>
    </source>
</evidence>
<dbReference type="InterPro" id="IPR013655">
    <property type="entry name" value="PAS_fold_3"/>
</dbReference>
<keyword evidence="8" id="KW-0902">Two-component regulatory system</keyword>
<feature type="domain" description="PAC" evidence="12">
    <location>
        <begin position="223"/>
        <end position="275"/>
    </location>
</feature>
<gene>
    <name evidence="13" type="ORF">PaecuDRAFT_4790</name>
</gene>
<keyword evidence="6 13" id="KW-0418">Kinase</keyword>
<feature type="domain" description="Histidine kinase" evidence="10">
    <location>
        <begin position="412"/>
        <end position="620"/>
    </location>
</feature>
<dbReference type="InterPro" id="IPR001610">
    <property type="entry name" value="PAC"/>
</dbReference>
<accession>E0IGJ7</accession>
<keyword evidence="9" id="KW-1133">Transmembrane helix</keyword>
<dbReference type="InterPro" id="IPR035965">
    <property type="entry name" value="PAS-like_dom_sf"/>
</dbReference>
<dbReference type="InterPro" id="IPR036890">
    <property type="entry name" value="HATPase_C_sf"/>
</dbReference>
<evidence type="ECO:0000256" key="3">
    <source>
        <dbReference type="ARBA" id="ARBA00022553"/>
    </source>
</evidence>
<evidence type="ECO:0000313" key="13">
    <source>
        <dbReference type="EMBL" id="EFM08401.1"/>
    </source>
</evidence>
<keyword evidence="9" id="KW-0472">Membrane</keyword>
<dbReference type="GO" id="GO:0000155">
    <property type="term" value="F:phosphorelay sensor kinase activity"/>
    <property type="evidence" value="ECO:0007669"/>
    <property type="project" value="InterPro"/>
</dbReference>
<dbReference type="InterPro" id="IPR013656">
    <property type="entry name" value="PAS_4"/>
</dbReference>
<dbReference type="CDD" id="cd00130">
    <property type="entry name" value="PAS"/>
    <property type="match status" value="3"/>
</dbReference>
<dbReference type="Gene3D" id="1.10.287.130">
    <property type="match status" value="1"/>
</dbReference>
<organism evidence="13 14">
    <name type="scientific">Paenibacillus curdlanolyticus YK9</name>
    <dbReference type="NCBI Taxonomy" id="717606"/>
    <lineage>
        <taxon>Bacteria</taxon>
        <taxon>Bacillati</taxon>
        <taxon>Bacillota</taxon>
        <taxon>Bacilli</taxon>
        <taxon>Bacillales</taxon>
        <taxon>Paenibacillaceae</taxon>
        <taxon>Paenibacillus</taxon>
    </lineage>
</organism>
<evidence type="ECO:0000256" key="1">
    <source>
        <dbReference type="ARBA" id="ARBA00000085"/>
    </source>
</evidence>
<keyword evidence="7" id="KW-0067">ATP-binding</keyword>
<dbReference type="Proteomes" id="UP000005387">
    <property type="component" value="Unassembled WGS sequence"/>
</dbReference>
<dbReference type="EC" id="2.7.13.3" evidence="2"/>
<dbReference type="InterPro" id="IPR000014">
    <property type="entry name" value="PAS"/>
</dbReference>
<dbReference type="InterPro" id="IPR003594">
    <property type="entry name" value="HATPase_dom"/>
</dbReference>
<dbReference type="CDD" id="cd00082">
    <property type="entry name" value="HisKA"/>
    <property type="match status" value="1"/>
</dbReference>
<comment type="catalytic activity">
    <reaction evidence="1">
        <text>ATP + protein L-histidine = ADP + protein N-phospho-L-histidine.</text>
        <dbReference type="EC" id="2.7.13.3"/>
    </reaction>
</comment>
<evidence type="ECO:0000256" key="9">
    <source>
        <dbReference type="SAM" id="Phobius"/>
    </source>
</evidence>
<dbReference type="PRINTS" id="PR00344">
    <property type="entry name" value="BCTRLSENSOR"/>
</dbReference>
<dbReference type="GO" id="GO:0005524">
    <property type="term" value="F:ATP binding"/>
    <property type="evidence" value="ECO:0007669"/>
    <property type="project" value="UniProtKB-KW"/>
</dbReference>
<dbReference type="OrthoDB" id="9815750at2"/>
<dbReference type="Pfam" id="PF02518">
    <property type="entry name" value="HATPase_c"/>
    <property type="match status" value="1"/>
</dbReference>
<feature type="transmembrane region" description="Helical" evidence="9">
    <location>
        <begin position="6"/>
        <end position="23"/>
    </location>
</feature>
<dbReference type="SUPFAM" id="SSF55785">
    <property type="entry name" value="PYP-like sensor domain (PAS domain)"/>
    <property type="match status" value="3"/>
</dbReference>
<dbReference type="SMART" id="SM00387">
    <property type="entry name" value="HATPase_c"/>
    <property type="match status" value="1"/>
</dbReference>
<dbReference type="InterPro" id="IPR004358">
    <property type="entry name" value="Sig_transdc_His_kin-like_C"/>
</dbReference>
<evidence type="ECO:0000259" key="11">
    <source>
        <dbReference type="PROSITE" id="PS50112"/>
    </source>
</evidence>
<dbReference type="InterPro" id="IPR052162">
    <property type="entry name" value="Sensor_kinase/Photoreceptor"/>
</dbReference>
<dbReference type="EMBL" id="AEDD01000019">
    <property type="protein sequence ID" value="EFM08401.1"/>
    <property type="molecule type" value="Genomic_DNA"/>
</dbReference>
<dbReference type="PROSITE" id="PS50109">
    <property type="entry name" value="HIS_KIN"/>
    <property type="match status" value="1"/>
</dbReference>
<keyword evidence="4" id="KW-0808">Transferase</keyword>
<dbReference type="Gene3D" id="3.30.450.20">
    <property type="entry name" value="PAS domain"/>
    <property type="match status" value="3"/>
</dbReference>
<feature type="domain" description="PAS" evidence="11">
    <location>
        <begin position="148"/>
        <end position="220"/>
    </location>
</feature>
<dbReference type="SMART" id="SM00388">
    <property type="entry name" value="HisKA"/>
    <property type="match status" value="1"/>
</dbReference>
<evidence type="ECO:0000259" key="10">
    <source>
        <dbReference type="PROSITE" id="PS50109"/>
    </source>
</evidence>
<dbReference type="NCBIfam" id="TIGR00229">
    <property type="entry name" value="sensory_box"/>
    <property type="match status" value="2"/>
</dbReference>
<keyword evidence="5" id="KW-0547">Nucleotide-binding</keyword>
<dbReference type="InterPro" id="IPR013767">
    <property type="entry name" value="PAS_fold"/>
</dbReference>
<dbReference type="Pfam" id="PF00989">
    <property type="entry name" value="PAS"/>
    <property type="match status" value="1"/>
</dbReference>
<keyword evidence="9" id="KW-0812">Transmembrane</keyword>
<evidence type="ECO:0000313" key="14">
    <source>
        <dbReference type="Proteomes" id="UP000005387"/>
    </source>
</evidence>
<dbReference type="SUPFAM" id="SSF55874">
    <property type="entry name" value="ATPase domain of HSP90 chaperone/DNA topoisomerase II/histidine kinase"/>
    <property type="match status" value="1"/>
</dbReference>
<dbReference type="InterPro" id="IPR036097">
    <property type="entry name" value="HisK_dim/P_sf"/>
</dbReference>
<proteinExistence type="predicted"/>
<keyword evidence="14" id="KW-1185">Reference proteome</keyword>
<name>E0IGJ7_9BACL</name>
<dbReference type="SMART" id="SM00091">
    <property type="entry name" value="PAS"/>
    <property type="match status" value="2"/>
</dbReference>
<dbReference type="Pfam" id="PF08447">
    <property type="entry name" value="PAS_3"/>
    <property type="match status" value="1"/>
</dbReference>
<dbReference type="PANTHER" id="PTHR43304:SF1">
    <property type="entry name" value="PAC DOMAIN-CONTAINING PROTEIN"/>
    <property type="match status" value="1"/>
</dbReference>
<dbReference type="PANTHER" id="PTHR43304">
    <property type="entry name" value="PHYTOCHROME-LIKE PROTEIN CPH1"/>
    <property type="match status" value="1"/>
</dbReference>
<evidence type="ECO:0000256" key="4">
    <source>
        <dbReference type="ARBA" id="ARBA00022679"/>
    </source>
</evidence>
<reference evidence="13 14" key="1">
    <citation type="submission" date="2010-07" db="EMBL/GenBank/DDBJ databases">
        <title>The draft genome of Paenibacillus curdlanolyticus YK9.</title>
        <authorList>
            <consortium name="US DOE Joint Genome Institute (JGI-PGF)"/>
            <person name="Lucas S."/>
            <person name="Copeland A."/>
            <person name="Lapidus A."/>
            <person name="Cheng J.-F."/>
            <person name="Bruce D."/>
            <person name="Goodwin L."/>
            <person name="Pitluck S."/>
            <person name="Land M.L."/>
            <person name="Hauser L."/>
            <person name="Chang Y.-J."/>
            <person name="Jeffries C."/>
            <person name="Anderson I.J."/>
            <person name="Johnson E."/>
            <person name="Loganathan U."/>
            <person name="Mulhopadhyay B."/>
            <person name="Kyrpides N."/>
            <person name="Woyke T.J."/>
        </authorList>
    </citation>
    <scope>NUCLEOTIDE SEQUENCE [LARGE SCALE GENOMIC DNA]</scope>
    <source>
        <strain evidence="13 14">YK9</strain>
    </source>
</reference>
<dbReference type="InterPro" id="IPR003661">
    <property type="entry name" value="HisK_dim/P_dom"/>
</dbReference>
<dbReference type="eggNOG" id="COG3852">
    <property type="taxonomic scope" value="Bacteria"/>
</dbReference>
<dbReference type="PROSITE" id="PS50113">
    <property type="entry name" value="PAC"/>
    <property type="match status" value="2"/>
</dbReference>
<feature type="domain" description="PAS" evidence="11">
    <location>
        <begin position="276"/>
        <end position="348"/>
    </location>
</feature>
<dbReference type="Pfam" id="PF08448">
    <property type="entry name" value="PAS_4"/>
    <property type="match status" value="1"/>
</dbReference>
<protein>
    <recommendedName>
        <fullName evidence="2">histidine kinase</fullName>
        <ecNumber evidence="2">2.7.13.3</ecNumber>
    </recommendedName>
</protein>
<dbReference type="Pfam" id="PF00512">
    <property type="entry name" value="HisKA"/>
    <property type="match status" value="1"/>
</dbReference>
<dbReference type="InterPro" id="IPR000700">
    <property type="entry name" value="PAS-assoc_C"/>
</dbReference>
<evidence type="ECO:0000259" key="12">
    <source>
        <dbReference type="PROSITE" id="PS50113"/>
    </source>
</evidence>
<dbReference type="SMART" id="SM00086">
    <property type="entry name" value="PAC"/>
    <property type="match status" value="3"/>
</dbReference>
<dbReference type="AlphaFoldDB" id="E0IGJ7"/>
<dbReference type="STRING" id="717606.PaecuDRAFT_4790"/>
<evidence type="ECO:0000256" key="2">
    <source>
        <dbReference type="ARBA" id="ARBA00012438"/>
    </source>
</evidence>
<dbReference type="GO" id="GO:0006355">
    <property type="term" value="P:regulation of DNA-templated transcription"/>
    <property type="evidence" value="ECO:0007669"/>
    <property type="project" value="InterPro"/>
</dbReference>
<evidence type="ECO:0000256" key="6">
    <source>
        <dbReference type="ARBA" id="ARBA00022777"/>
    </source>
</evidence>
<evidence type="ECO:0000256" key="7">
    <source>
        <dbReference type="ARBA" id="ARBA00022840"/>
    </source>
</evidence>
<sequence>MTLVWVMLGMLSVIVLAIIASLPRRKRLLMHASHRMAGIGSWSYNIEKNQLFGTELFFGLIGLPVPPRARMKLEQFLELVHPDDRVRIEQHRDTNHEGSFSIDFRMIRMDGKVRWMHAQMQATSPHRCVGILQDRTAARNLETEARLAHHHLYSFIDHHLDPIVIWRADGIVMSVNRAFTSLLGYSTYEIEGKGIADTPFIPDEHREQMDRYCRQTIENKTAVTFETERLKKDGGKLHILLSITPLVGADGRMDSWISILRDCTEQLAANRKLKEAQEELESFVDHNIDAIAFFNRDGKIRKMNTAFQRMFGWTLDELQAAPVQEYPFSNGRTEAELRERLEEIMSGKVTKNAEFQGRRKDGTVLPVMVSSTPFPDRNGLAVMFKDMSELKQTRDMLGRSEMLSVLGQLAAGVAHEIKNPLTSLKGFARLLEPSLQNKEQRFIGIMKEELDRIELIVNEMLVLSKPQVIMFEERDMSELLNYVIELLGTQAIMKSIEIKKEFEPVPLIACEDRQLKQVFVNLLKNAIEAMPGDGHGQIRVSLQQAGHSDSIRIEVSDQGQGIAPDRLARLTEPFYTTKEKGTGLGLMMTASIVERHGGTIHFASELGVGTTVTVTLPIQQGTK</sequence>
<feature type="domain" description="PAC" evidence="12">
    <location>
        <begin position="351"/>
        <end position="399"/>
    </location>
</feature>
<dbReference type="RefSeq" id="WP_006040768.1">
    <property type="nucleotide sequence ID" value="NZ_AEDD01000019.1"/>
</dbReference>
<evidence type="ECO:0000256" key="5">
    <source>
        <dbReference type="ARBA" id="ARBA00022741"/>
    </source>
</evidence>
<dbReference type="InterPro" id="IPR005467">
    <property type="entry name" value="His_kinase_dom"/>
</dbReference>